<evidence type="ECO:0008006" key="4">
    <source>
        <dbReference type="Google" id="ProtNLM"/>
    </source>
</evidence>
<dbReference type="OrthoDB" id="152248at2759"/>
<evidence type="ECO:0000256" key="1">
    <source>
        <dbReference type="SAM" id="SignalP"/>
    </source>
</evidence>
<reference evidence="2 3" key="1">
    <citation type="journal article" date="2018" name="IMA Fungus">
        <title>IMA Genome-F 9: Draft genome sequence of Annulohypoxylon stygium, Aspergillus mulundensis, Berkeleyomyces basicola (syn. Thielaviopsis basicola), Ceratocystis smalleyi, two Cercospora beticola strains, Coleophoma cylindrospora, Fusarium fracticaudum, Phialophora cf. hyalina, and Morchella septimelata.</title>
        <authorList>
            <person name="Wingfield B.D."/>
            <person name="Bills G.F."/>
            <person name="Dong Y."/>
            <person name="Huang W."/>
            <person name="Nel W.J."/>
            <person name="Swalarsk-Parry B.S."/>
            <person name="Vaghefi N."/>
            <person name="Wilken P.M."/>
            <person name="An Z."/>
            <person name="de Beer Z.W."/>
            <person name="De Vos L."/>
            <person name="Chen L."/>
            <person name="Duong T.A."/>
            <person name="Gao Y."/>
            <person name="Hammerbacher A."/>
            <person name="Kikkert J.R."/>
            <person name="Li Y."/>
            <person name="Li H."/>
            <person name="Li K."/>
            <person name="Li Q."/>
            <person name="Liu X."/>
            <person name="Ma X."/>
            <person name="Naidoo K."/>
            <person name="Pethybridge S.J."/>
            <person name="Sun J."/>
            <person name="Steenkamp E.T."/>
            <person name="van der Nest M.A."/>
            <person name="van Wyk S."/>
            <person name="Wingfield M.J."/>
            <person name="Xiong C."/>
            <person name="Yue Q."/>
            <person name="Zhang X."/>
        </authorList>
    </citation>
    <scope>NUCLEOTIDE SEQUENCE [LARGE SCALE GENOMIC DNA]</scope>
    <source>
        <strain evidence="2 3">BP 5553</strain>
    </source>
</reference>
<dbReference type="PANTHER" id="PTHR38847:SF1">
    <property type="entry name" value="PSEUDOURIDINE SYNTHASE RSUA_RLUA-LIKE DOMAIN-CONTAINING PROTEIN"/>
    <property type="match status" value="1"/>
</dbReference>
<evidence type="ECO:0000313" key="2">
    <source>
        <dbReference type="EMBL" id="RDL33797.1"/>
    </source>
</evidence>
<comment type="caution">
    <text evidence="2">The sequence shown here is derived from an EMBL/GenBank/DDBJ whole genome shotgun (WGS) entry which is preliminary data.</text>
</comment>
<dbReference type="RefSeq" id="XP_031867079.1">
    <property type="nucleotide sequence ID" value="XM_032016788.1"/>
</dbReference>
<dbReference type="Pfam" id="PF14273">
    <property type="entry name" value="DUF4360"/>
    <property type="match status" value="1"/>
</dbReference>
<dbReference type="GeneID" id="43601014"/>
<evidence type="ECO:0000313" key="3">
    <source>
        <dbReference type="Proteomes" id="UP000254866"/>
    </source>
</evidence>
<accession>A0A370TFW8</accession>
<organism evidence="2 3">
    <name type="scientific">Venustampulla echinocandica</name>
    <dbReference type="NCBI Taxonomy" id="2656787"/>
    <lineage>
        <taxon>Eukaryota</taxon>
        <taxon>Fungi</taxon>
        <taxon>Dikarya</taxon>
        <taxon>Ascomycota</taxon>
        <taxon>Pezizomycotina</taxon>
        <taxon>Leotiomycetes</taxon>
        <taxon>Helotiales</taxon>
        <taxon>Pleuroascaceae</taxon>
        <taxon>Venustampulla</taxon>
    </lineage>
</organism>
<sequence length="225" mass="23117">MLAILPVFALVATALAAPAPENPILGITVGSPAAPAATPSGAPNPSQVTINSITYGGTGCPQGSVGSYISPDRLTFTLIFDSFMASIGPGVPITSSRANCQLNINLQYPSGFQYSVLDTQFRGYADLGAGVTGVQSATYYFSGSATQASTSTTFKGPISSDYLVEDAIPFTSTIWSPCGAALPLNINSQVRLTSTNSASSGLLTQDSVDGKVSFVVGVQWQTCKP</sequence>
<dbReference type="EMBL" id="NPIC01000008">
    <property type="protein sequence ID" value="RDL33797.1"/>
    <property type="molecule type" value="Genomic_DNA"/>
</dbReference>
<dbReference type="Proteomes" id="UP000254866">
    <property type="component" value="Unassembled WGS sequence"/>
</dbReference>
<dbReference type="InterPro" id="IPR025649">
    <property type="entry name" value="DUF4360"/>
</dbReference>
<protein>
    <recommendedName>
        <fullName evidence="4">Secreted protein</fullName>
    </recommendedName>
</protein>
<proteinExistence type="predicted"/>
<gene>
    <name evidence="2" type="ORF">BP5553_08165</name>
</gene>
<keyword evidence="1" id="KW-0732">Signal</keyword>
<name>A0A370TFW8_9HELO</name>
<dbReference type="PANTHER" id="PTHR38847">
    <property type="match status" value="1"/>
</dbReference>
<dbReference type="STRING" id="2656787.A0A370TFW8"/>
<feature type="chain" id="PRO_5016680676" description="Secreted protein" evidence="1">
    <location>
        <begin position="17"/>
        <end position="225"/>
    </location>
</feature>
<feature type="signal peptide" evidence="1">
    <location>
        <begin position="1"/>
        <end position="16"/>
    </location>
</feature>
<dbReference type="AlphaFoldDB" id="A0A370TFW8"/>
<keyword evidence="3" id="KW-1185">Reference proteome</keyword>